<dbReference type="Proteomes" id="UP000232883">
    <property type="component" value="Chromosome"/>
</dbReference>
<dbReference type="PROSITE" id="PS50925">
    <property type="entry name" value="BLUF"/>
    <property type="match status" value="1"/>
</dbReference>
<dbReference type="AlphaFoldDB" id="A0A2K8ZA82"/>
<dbReference type="SMART" id="SM01034">
    <property type="entry name" value="BLUF"/>
    <property type="match status" value="1"/>
</dbReference>
<organism evidence="2 3">
    <name type="scientific">Spirosoma pollinicola</name>
    <dbReference type="NCBI Taxonomy" id="2057025"/>
    <lineage>
        <taxon>Bacteria</taxon>
        <taxon>Pseudomonadati</taxon>
        <taxon>Bacteroidota</taxon>
        <taxon>Cytophagia</taxon>
        <taxon>Cytophagales</taxon>
        <taxon>Cytophagaceae</taxon>
        <taxon>Spirosoma</taxon>
    </lineage>
</organism>
<evidence type="ECO:0000313" key="2">
    <source>
        <dbReference type="EMBL" id="AUD06783.1"/>
    </source>
</evidence>
<dbReference type="SUPFAM" id="SSF54975">
    <property type="entry name" value="Acylphosphatase/BLUF domain-like"/>
    <property type="match status" value="1"/>
</dbReference>
<dbReference type="Gene3D" id="3.30.70.100">
    <property type="match status" value="1"/>
</dbReference>
<name>A0A2K8ZA82_9BACT</name>
<dbReference type="Pfam" id="PF04940">
    <property type="entry name" value="BLUF"/>
    <property type="match status" value="1"/>
</dbReference>
<dbReference type="GO" id="GO:0071949">
    <property type="term" value="F:FAD binding"/>
    <property type="evidence" value="ECO:0007669"/>
    <property type="project" value="InterPro"/>
</dbReference>
<reference evidence="2 3" key="1">
    <citation type="submission" date="2017-11" db="EMBL/GenBank/DDBJ databases">
        <title>Taxonomic description and genome sequences of Spirosoma HA7 sp. nov., isolated from pollen microhabitat of Corylus avellana.</title>
        <authorList>
            <person name="Ambika Manirajan B."/>
            <person name="Suarez C."/>
            <person name="Ratering S."/>
            <person name="Geissler-Plaum R."/>
            <person name="Cardinale M."/>
            <person name="Sylvia S."/>
        </authorList>
    </citation>
    <scope>NUCLEOTIDE SEQUENCE [LARGE SCALE GENOMIC DNA]</scope>
    <source>
        <strain evidence="2 3">HA7</strain>
    </source>
</reference>
<evidence type="ECO:0000313" key="3">
    <source>
        <dbReference type="Proteomes" id="UP000232883"/>
    </source>
</evidence>
<feature type="domain" description="BLUF" evidence="1">
    <location>
        <begin position="5"/>
        <end position="96"/>
    </location>
</feature>
<dbReference type="EMBL" id="CP025096">
    <property type="protein sequence ID" value="AUD06783.1"/>
    <property type="molecule type" value="Genomic_DNA"/>
</dbReference>
<gene>
    <name evidence="2" type="ORF">CWM47_36020</name>
</gene>
<accession>A0A2K8ZA82</accession>
<keyword evidence="3" id="KW-1185">Reference proteome</keyword>
<evidence type="ECO:0000259" key="1">
    <source>
        <dbReference type="PROSITE" id="PS50925"/>
    </source>
</evidence>
<proteinExistence type="predicted"/>
<dbReference type="KEGG" id="spir:CWM47_36020"/>
<dbReference type="GO" id="GO:0009882">
    <property type="term" value="F:blue light photoreceptor activity"/>
    <property type="evidence" value="ECO:0007669"/>
    <property type="project" value="InterPro"/>
</dbReference>
<dbReference type="InterPro" id="IPR007024">
    <property type="entry name" value="BLUF_domain"/>
</dbReference>
<sequence>MLPVTHCIIYFSTSSWSFTSEDIQDILQQSRSRNAQVGITGVLLYMHGHIIQVLEGDKPAVDDLFERIKKDTRHKQVICVLNQSIKAHLFSQWSMGYETLTTQQFDEIRTIIDLDKPKPVSETENESAIVKTLRGFYKINHQL</sequence>
<dbReference type="InterPro" id="IPR036046">
    <property type="entry name" value="Acylphosphatase-like_dom_sf"/>
</dbReference>
<protein>
    <submittedName>
        <fullName evidence="2">BLUF domain protein</fullName>
    </submittedName>
</protein>